<gene>
    <name evidence="1" type="ORF">Spb1_13170</name>
</gene>
<name>A0A518GL83_9PLAN</name>
<dbReference type="AlphaFoldDB" id="A0A518GL83"/>
<evidence type="ECO:0000313" key="1">
    <source>
        <dbReference type="EMBL" id="QDV29413.1"/>
    </source>
</evidence>
<evidence type="ECO:0008006" key="3">
    <source>
        <dbReference type="Google" id="ProtNLM"/>
    </source>
</evidence>
<organism evidence="1 2">
    <name type="scientific">Planctopirus ephydatiae</name>
    <dbReference type="NCBI Taxonomy" id="2528019"/>
    <lineage>
        <taxon>Bacteria</taxon>
        <taxon>Pseudomonadati</taxon>
        <taxon>Planctomycetota</taxon>
        <taxon>Planctomycetia</taxon>
        <taxon>Planctomycetales</taxon>
        <taxon>Planctomycetaceae</taxon>
        <taxon>Planctopirus</taxon>
    </lineage>
</organism>
<dbReference type="Proteomes" id="UP000315349">
    <property type="component" value="Chromosome"/>
</dbReference>
<protein>
    <recommendedName>
        <fullName evidence="3">NPCBM/NEW2 domain protein</fullName>
    </recommendedName>
</protein>
<accession>A0A518GL83</accession>
<proteinExistence type="predicted"/>
<evidence type="ECO:0000313" key="2">
    <source>
        <dbReference type="Proteomes" id="UP000315349"/>
    </source>
</evidence>
<reference evidence="1 2" key="1">
    <citation type="submission" date="2019-02" db="EMBL/GenBank/DDBJ databases">
        <title>Deep-cultivation of Planctomycetes and their phenomic and genomic characterization uncovers novel biology.</title>
        <authorList>
            <person name="Wiegand S."/>
            <person name="Jogler M."/>
            <person name="Boedeker C."/>
            <person name="Pinto D."/>
            <person name="Vollmers J."/>
            <person name="Rivas-Marin E."/>
            <person name="Kohn T."/>
            <person name="Peeters S.H."/>
            <person name="Heuer A."/>
            <person name="Rast P."/>
            <person name="Oberbeckmann S."/>
            <person name="Bunk B."/>
            <person name="Jeske O."/>
            <person name="Meyerdierks A."/>
            <person name="Storesund J.E."/>
            <person name="Kallscheuer N."/>
            <person name="Luecker S."/>
            <person name="Lage O.M."/>
            <person name="Pohl T."/>
            <person name="Merkel B.J."/>
            <person name="Hornburger P."/>
            <person name="Mueller R.-W."/>
            <person name="Bruemmer F."/>
            <person name="Labrenz M."/>
            <person name="Spormann A.M."/>
            <person name="Op den Camp H."/>
            <person name="Overmann J."/>
            <person name="Amann R."/>
            <person name="Jetten M.S.M."/>
            <person name="Mascher T."/>
            <person name="Medema M.H."/>
            <person name="Devos D.P."/>
            <person name="Kaster A.-K."/>
            <person name="Ovreas L."/>
            <person name="Rohde M."/>
            <person name="Galperin M.Y."/>
            <person name="Jogler C."/>
        </authorList>
    </citation>
    <scope>NUCLEOTIDE SEQUENCE [LARGE SCALE GENOMIC DNA]</scope>
    <source>
        <strain evidence="1 2">Spb1</strain>
    </source>
</reference>
<dbReference type="RefSeq" id="WP_145297216.1">
    <property type="nucleotide sequence ID" value="NZ_CP036299.1"/>
</dbReference>
<dbReference type="EMBL" id="CP036299">
    <property type="protein sequence ID" value="QDV29413.1"/>
    <property type="molecule type" value="Genomic_DNA"/>
</dbReference>
<dbReference type="KEGG" id="peh:Spb1_13170"/>
<sequence length="972" mass="108853">MSFDLRLFPLTLCILIWSHAASLWAAEVEFTARWSDGSTSRPAQLRDWNDPAAEPRLGDLRLFEPSNPVVSLWRSPVPPAARRGIRVELSGGDRLAGEVLGWSNGLEDPFETIPAYFLVRPLAPVYPPEARHQQTIRVQANHVRRIVWEAMAGETYQPGTVWLRNGGRISFRTCRWSNSTVNLLAATGLKEIPLSDLAEIHLPLDDEWQRFFETAAALTPNGKGRWIRLETMDGSLLTTSTQRLQGRHYGDRNRQADWYQLIQPAWALDPLWIRFPQIVSWQTWIVTEPPLSWFYPTEIAYSPAFGKSWPPSWNSSVNGTRLTAGESHSQYGWGVFGTSQITFQIPDFVESIRTSWGFDPAAQKRGCASATIRVHAGEVKSTLFESGEKSGAESAISTDWISIPISAGVPRQLVLGTDMQANSSSPGADPLDLRDFTNWMEPQLRLNATAAGEMTSAASYQLISGWSGWSLTGWDQNGRVTAPVTVRNQLENWNTKEPRFRSLARLGGEALLLTRRLQLKSTDRWIVIHAAREAETQAQIYCAVRLNGEGVGLATLPKREGAIDPQPVMFPIPALAGQTASCEVVLFTDDKAAEFDFRGVALTPHQPGILPVFDEQAEFASLLTSGEGTARISPDLPYSGQVSLEIRPTDRSGPTIYNQEIPIREHPKLGEFRFITFAWRKIDDDKKSRETIRLMIAHEGRLGNEIAEAALDRLRGRPAVTRTGGKPLEDRGMRHGYTYDAGDAKQSAGAPLRVDWSLPRNWQWVSRDLFSDFGSISLTGFGFAMTGETAAYFDSITLARTPDDVTRIRQKHQGSKEPPKLPEGIQEIVTQGEDYSRLLKLVAPQFVATNSQGGLYWAKQYEGESDVIRSHPLEANRPFRMVAFVTRTGDRPVTLTGKVRAENDRDFKLVILVQGHSIEERIISGKDQWVELNIDLTPYTQDKRPLSVEVRHEGHNWDNESAWWKSLQIQGL</sequence>
<dbReference type="OrthoDB" id="207215at2"/>
<keyword evidence="2" id="KW-1185">Reference proteome</keyword>